<evidence type="ECO:0000256" key="3">
    <source>
        <dbReference type="ARBA" id="ARBA00022842"/>
    </source>
</evidence>
<feature type="binding site" evidence="5">
    <location>
        <position position="49"/>
    </location>
    <ligand>
        <name>Mg(2+)</name>
        <dbReference type="ChEBI" id="CHEBI:18420"/>
    </ligand>
</feature>
<dbReference type="InterPro" id="IPR033715">
    <property type="entry name" value="GDPMH"/>
</dbReference>
<keyword evidence="9" id="KW-1185">Reference proteome</keyword>
<dbReference type="EMBL" id="RAXU01000011">
    <property type="protein sequence ID" value="RKG33162.1"/>
    <property type="molecule type" value="Genomic_DNA"/>
</dbReference>
<protein>
    <submittedName>
        <fullName evidence="8">GDP-mannose mannosyl hydrolase</fullName>
    </submittedName>
</protein>
<reference evidence="8 9" key="1">
    <citation type="submission" date="2018-09" db="EMBL/GenBank/DDBJ databases">
        <title>The draft genome of Acinetobacter spp. strains.</title>
        <authorList>
            <person name="Qin J."/>
            <person name="Feng Y."/>
            <person name="Zong Z."/>
        </authorList>
    </citation>
    <scope>NUCLEOTIDE SEQUENCE [LARGE SCALE GENOMIC DNA]</scope>
    <source>
        <strain evidence="8 9">WCHAc060096</strain>
    </source>
</reference>
<feature type="binding site" evidence="5">
    <location>
        <position position="125"/>
    </location>
    <ligand>
        <name>Mg(2+)</name>
        <dbReference type="ChEBI" id="CHEBI:18420"/>
    </ligand>
</feature>
<evidence type="ECO:0000313" key="8">
    <source>
        <dbReference type="EMBL" id="RKG33162.1"/>
    </source>
</evidence>
<dbReference type="GO" id="GO:0008727">
    <property type="term" value="F:GDP-mannose mannosyl hydrolase activity"/>
    <property type="evidence" value="ECO:0007669"/>
    <property type="project" value="InterPro"/>
</dbReference>
<dbReference type="CDD" id="cd03430">
    <property type="entry name" value="NUDIX_GDPMH_NudD"/>
    <property type="match status" value="1"/>
</dbReference>
<keyword evidence="1 5" id="KW-0479">Metal-binding</keyword>
<feature type="binding site" evidence="5">
    <location>
        <position position="69"/>
    </location>
    <ligand>
        <name>Mg(2+)</name>
        <dbReference type="ChEBI" id="CHEBI:18420"/>
    </ligand>
</feature>
<evidence type="ECO:0000256" key="2">
    <source>
        <dbReference type="ARBA" id="ARBA00022801"/>
    </source>
</evidence>
<dbReference type="GO" id="GO:0046872">
    <property type="term" value="F:metal ion binding"/>
    <property type="evidence" value="ECO:0007669"/>
    <property type="project" value="UniProtKB-KW"/>
</dbReference>
<evidence type="ECO:0000256" key="6">
    <source>
        <dbReference type="PIRSR" id="PIRSR037599-4"/>
    </source>
</evidence>
<dbReference type="NCBIfam" id="NF011963">
    <property type="entry name" value="PRK15434.1"/>
    <property type="match status" value="1"/>
</dbReference>
<evidence type="ECO:0000313" key="9">
    <source>
        <dbReference type="Proteomes" id="UP000269001"/>
    </source>
</evidence>
<organism evidence="8 9">
    <name type="scientific">Acinetobacter guerrae</name>
    <dbReference type="NCBI Taxonomy" id="1843371"/>
    <lineage>
        <taxon>Bacteria</taxon>
        <taxon>Pseudomonadati</taxon>
        <taxon>Pseudomonadota</taxon>
        <taxon>Gammaproteobacteria</taxon>
        <taxon>Moraxellales</taxon>
        <taxon>Moraxellaceae</taxon>
        <taxon>Acinetobacter</taxon>
    </lineage>
</organism>
<dbReference type="PANTHER" id="PTHR43046">
    <property type="entry name" value="GDP-MANNOSE MANNOSYL HYDROLASE"/>
    <property type="match status" value="1"/>
</dbReference>
<dbReference type="SUPFAM" id="SSF55811">
    <property type="entry name" value="Nudix"/>
    <property type="match status" value="1"/>
</dbReference>
<evidence type="ECO:0000256" key="4">
    <source>
        <dbReference type="PIRSR" id="PIRSR037599-1"/>
    </source>
</evidence>
<accession>A0A3A8EDY0</accession>
<feature type="domain" description="Nudix hydrolase" evidence="7">
    <location>
        <begin position="13"/>
        <end position="152"/>
    </location>
</feature>
<sequence>MWLSDQLFKTVITSTPLISIDLIVRNNQNQVLLGKRLNAPAKNFWFVPGGRIQKNETLDGAFSRLLKDELGIQNVIHRSDANFLGLYEHFYDDNFFDQTFSTHYIVLSYEIVLKQTQLEDFPKFQHEDYMWISENQLLIANEVHQYTQNYFK</sequence>
<dbReference type="Proteomes" id="UP000269001">
    <property type="component" value="Unassembled WGS sequence"/>
</dbReference>
<dbReference type="PROSITE" id="PS51462">
    <property type="entry name" value="NUDIX"/>
    <property type="match status" value="1"/>
</dbReference>
<dbReference type="Gene3D" id="3.90.79.10">
    <property type="entry name" value="Nucleoside Triphosphate Pyrophosphohydrolase"/>
    <property type="match status" value="1"/>
</dbReference>
<dbReference type="RefSeq" id="WP_120370375.1">
    <property type="nucleotide sequence ID" value="NZ_BKYM01000019.1"/>
</dbReference>
<evidence type="ECO:0000259" key="7">
    <source>
        <dbReference type="PROSITE" id="PS51462"/>
    </source>
</evidence>
<dbReference type="InterPro" id="IPR000086">
    <property type="entry name" value="NUDIX_hydrolase_dom"/>
</dbReference>
<evidence type="ECO:0000256" key="5">
    <source>
        <dbReference type="PIRSR" id="PIRSR037599-3"/>
    </source>
</evidence>
<evidence type="ECO:0000256" key="1">
    <source>
        <dbReference type="ARBA" id="ARBA00022723"/>
    </source>
</evidence>
<feature type="site" description="Critical for catalysis" evidence="4">
    <location>
        <position position="126"/>
    </location>
</feature>
<comment type="cofactor">
    <cofactor evidence="5">
        <name>Mg(2+)</name>
        <dbReference type="ChEBI" id="CHEBI:18420"/>
    </cofactor>
    <text evidence="5">Binds 1 Mg(2+) ion per subunit.</text>
</comment>
<proteinExistence type="predicted"/>
<dbReference type="PANTHER" id="PTHR43046:SF12">
    <property type="entry name" value="GDP-MANNOSE MANNOSYL HYDROLASE"/>
    <property type="match status" value="1"/>
</dbReference>
<comment type="caution">
    <text evidence="8">The sequence shown here is derived from an EMBL/GenBank/DDBJ whole genome shotgun (WGS) entry which is preliminary data.</text>
</comment>
<dbReference type="InterPro" id="IPR015797">
    <property type="entry name" value="NUDIX_hydrolase-like_dom_sf"/>
</dbReference>
<gene>
    <name evidence="8" type="ORF">D7V21_10065</name>
</gene>
<dbReference type="PIRSF" id="PIRSF037599">
    <property type="entry name" value="GDPMH"/>
    <property type="match status" value="1"/>
</dbReference>
<keyword evidence="3 5" id="KW-0460">Magnesium</keyword>
<feature type="short sequence motif" description="Nudix box" evidence="6">
    <location>
        <begin position="50"/>
        <end position="71"/>
    </location>
</feature>
<name>A0A3A8EDY0_9GAMM</name>
<dbReference type="Pfam" id="PF00293">
    <property type="entry name" value="NUDIX"/>
    <property type="match status" value="1"/>
</dbReference>
<dbReference type="AlphaFoldDB" id="A0A3A8EDY0"/>
<keyword evidence="2 8" id="KW-0378">Hydrolase</keyword>